<accession>A0A7N0VNF3</accession>
<comment type="similarity">
    <text evidence="1 3">Belongs to the sulfotransferase 1 family.</text>
</comment>
<dbReference type="Gramene" id="Kaladp1295s0003.1.v1.1">
    <property type="protein sequence ID" value="Kaladp1295s0003.1.v1.1"/>
    <property type="gene ID" value="Kaladp1295s0003.v1.1"/>
</dbReference>
<evidence type="ECO:0000256" key="2">
    <source>
        <dbReference type="ARBA" id="ARBA00022679"/>
    </source>
</evidence>
<dbReference type="InterPro" id="IPR027417">
    <property type="entry name" value="P-loop_NTPase"/>
</dbReference>
<dbReference type="Proteomes" id="UP000594263">
    <property type="component" value="Unplaced"/>
</dbReference>
<dbReference type="Gene3D" id="3.40.50.300">
    <property type="entry name" value="P-loop containing nucleotide triphosphate hydrolases"/>
    <property type="match status" value="1"/>
</dbReference>
<dbReference type="SUPFAM" id="SSF52540">
    <property type="entry name" value="P-loop containing nucleoside triphosphate hydrolases"/>
    <property type="match status" value="1"/>
</dbReference>
<name>A0A7N0VNF3_KALFE</name>
<evidence type="ECO:0000313" key="5">
    <source>
        <dbReference type="EnsemblPlants" id="Kaladp1295s0003.1.v1.1"/>
    </source>
</evidence>
<dbReference type="AlphaFoldDB" id="A0A7N0VNF3"/>
<dbReference type="Pfam" id="PF00685">
    <property type="entry name" value="Sulfotransfer_1"/>
    <property type="match status" value="1"/>
</dbReference>
<proteinExistence type="inferred from homology"/>
<dbReference type="InterPro" id="IPR000863">
    <property type="entry name" value="Sulfotransferase_dom"/>
</dbReference>
<keyword evidence="2 3" id="KW-0808">Transferase</keyword>
<evidence type="ECO:0000256" key="1">
    <source>
        <dbReference type="ARBA" id="ARBA00005771"/>
    </source>
</evidence>
<dbReference type="PANTHER" id="PTHR11783">
    <property type="entry name" value="SULFOTRANSFERASE SULT"/>
    <property type="match status" value="1"/>
</dbReference>
<protein>
    <recommendedName>
        <fullName evidence="3">Sulfotransferase</fullName>
        <ecNumber evidence="3">2.8.2.-</ecNumber>
    </recommendedName>
</protein>
<dbReference type="EnsemblPlants" id="Kaladp1295s0003.1.v1.1">
    <property type="protein sequence ID" value="Kaladp1295s0003.1.v1.1"/>
    <property type="gene ID" value="Kaladp1295s0003.v1.1"/>
</dbReference>
<evidence type="ECO:0000259" key="4">
    <source>
        <dbReference type="Pfam" id="PF00685"/>
    </source>
</evidence>
<dbReference type="EC" id="2.8.2.-" evidence="3"/>
<reference evidence="5" key="1">
    <citation type="submission" date="2021-01" db="UniProtKB">
        <authorList>
            <consortium name="EnsemblPlants"/>
        </authorList>
    </citation>
    <scope>IDENTIFICATION</scope>
</reference>
<evidence type="ECO:0000313" key="6">
    <source>
        <dbReference type="Proteomes" id="UP000594263"/>
    </source>
</evidence>
<organism evidence="5 6">
    <name type="scientific">Kalanchoe fedtschenkoi</name>
    <name type="common">Lavender scallops</name>
    <name type="synonym">South American air plant</name>
    <dbReference type="NCBI Taxonomy" id="63787"/>
    <lineage>
        <taxon>Eukaryota</taxon>
        <taxon>Viridiplantae</taxon>
        <taxon>Streptophyta</taxon>
        <taxon>Embryophyta</taxon>
        <taxon>Tracheophyta</taxon>
        <taxon>Spermatophyta</taxon>
        <taxon>Magnoliopsida</taxon>
        <taxon>eudicotyledons</taxon>
        <taxon>Gunneridae</taxon>
        <taxon>Pentapetalae</taxon>
        <taxon>Saxifragales</taxon>
        <taxon>Crassulaceae</taxon>
        <taxon>Kalanchoe</taxon>
    </lineage>
</organism>
<dbReference type="OMA" id="VPLMCHI"/>
<feature type="domain" description="Sulfotransferase" evidence="4">
    <location>
        <begin position="5"/>
        <end position="248"/>
    </location>
</feature>
<sequence length="254" mass="29269">MWDCNILLASFPKCGTTWLKSIVYTIVNRQRYPIGSEEHPLLTNNPHALVHYLDIDLYANNNDVPDLSSMHAPRLFATHAPALSLSDEVMNNNSGCKIIYVWRNPKDCFVSLWHFVNKMRPEEAITLSLDKYFDSFCSGVNNYGPFWDHVLEHWKVSLAMPEKVMFLSYEQIIEQPDHYVKKIAEFIGCPFSGRFTNLSQLEANKNGKTKHHIGHDTFFRRGVVGDSKNLLNSEMINKIDRIAEDKFSPYGLKI</sequence>
<dbReference type="GO" id="GO:0008146">
    <property type="term" value="F:sulfotransferase activity"/>
    <property type="evidence" value="ECO:0007669"/>
    <property type="project" value="InterPro"/>
</dbReference>
<keyword evidence="6" id="KW-1185">Reference proteome</keyword>
<evidence type="ECO:0000256" key="3">
    <source>
        <dbReference type="RuleBase" id="RU361155"/>
    </source>
</evidence>